<proteinExistence type="predicted"/>
<reference evidence="1 2" key="1">
    <citation type="submission" date="2021-06" db="EMBL/GenBank/DDBJ databases">
        <title>Caerostris extrusa draft genome.</title>
        <authorList>
            <person name="Kono N."/>
            <person name="Arakawa K."/>
        </authorList>
    </citation>
    <scope>NUCLEOTIDE SEQUENCE [LARGE SCALE GENOMIC DNA]</scope>
</reference>
<keyword evidence="2" id="KW-1185">Reference proteome</keyword>
<accession>A0AAV4Y1R0</accession>
<evidence type="ECO:0000313" key="1">
    <source>
        <dbReference type="EMBL" id="GIZ01411.1"/>
    </source>
</evidence>
<gene>
    <name evidence="1" type="ORF">CEXT_762761</name>
</gene>
<sequence length="96" mass="11327">MFEIQHVNEPVNKQRVHLNRLVKVTESRFSPSLSLDEQFVDLSNSQEIDDTRDNADNEVLNQFPPFCRPYQNWGCPEEELVRKNRSHGVFESPLRQ</sequence>
<dbReference type="EMBL" id="BPLR01001296">
    <property type="protein sequence ID" value="GIZ01411.1"/>
    <property type="molecule type" value="Genomic_DNA"/>
</dbReference>
<evidence type="ECO:0000313" key="2">
    <source>
        <dbReference type="Proteomes" id="UP001054945"/>
    </source>
</evidence>
<organism evidence="1 2">
    <name type="scientific">Caerostris extrusa</name>
    <name type="common">Bark spider</name>
    <name type="synonym">Caerostris bankana</name>
    <dbReference type="NCBI Taxonomy" id="172846"/>
    <lineage>
        <taxon>Eukaryota</taxon>
        <taxon>Metazoa</taxon>
        <taxon>Ecdysozoa</taxon>
        <taxon>Arthropoda</taxon>
        <taxon>Chelicerata</taxon>
        <taxon>Arachnida</taxon>
        <taxon>Araneae</taxon>
        <taxon>Araneomorphae</taxon>
        <taxon>Entelegynae</taxon>
        <taxon>Araneoidea</taxon>
        <taxon>Araneidae</taxon>
        <taxon>Caerostris</taxon>
    </lineage>
</organism>
<dbReference type="AlphaFoldDB" id="A0AAV4Y1R0"/>
<dbReference type="Proteomes" id="UP001054945">
    <property type="component" value="Unassembled WGS sequence"/>
</dbReference>
<name>A0AAV4Y1R0_CAEEX</name>
<comment type="caution">
    <text evidence="1">The sequence shown here is derived from an EMBL/GenBank/DDBJ whole genome shotgun (WGS) entry which is preliminary data.</text>
</comment>
<protein>
    <submittedName>
        <fullName evidence="1">Uncharacterized protein</fullName>
    </submittedName>
</protein>